<dbReference type="GO" id="GO:0016765">
    <property type="term" value="F:transferase activity, transferring alkyl or aryl (other than methyl) groups"/>
    <property type="evidence" value="ECO:0007669"/>
    <property type="project" value="InterPro"/>
</dbReference>
<dbReference type="Pfam" id="PF11991">
    <property type="entry name" value="Trp_DMAT"/>
    <property type="match status" value="1"/>
</dbReference>
<dbReference type="EMBL" id="JAUKUA010000010">
    <property type="protein sequence ID" value="KAK0701276.1"/>
    <property type="molecule type" value="Genomic_DNA"/>
</dbReference>
<feature type="binding site" evidence="3">
    <location>
        <position position="239"/>
    </location>
    <ligand>
        <name>dimethylallyl diphosphate</name>
        <dbReference type="ChEBI" id="CHEBI:57623"/>
    </ligand>
</feature>
<dbReference type="SFLD" id="SFLDG01162">
    <property type="entry name" value="I"/>
    <property type="match status" value="1"/>
</dbReference>
<dbReference type="Proteomes" id="UP001172102">
    <property type="component" value="Unassembled WGS sequence"/>
</dbReference>
<gene>
    <name evidence="5" type="ORF">B0H67DRAFT_469178</name>
</gene>
<feature type="chain" id="PRO_5041366382" evidence="4">
    <location>
        <begin position="23"/>
        <end position="405"/>
    </location>
</feature>
<feature type="binding site" evidence="3">
    <location>
        <position position="167"/>
    </location>
    <ligand>
        <name>dimethylallyl diphosphate</name>
        <dbReference type="ChEBI" id="CHEBI:57623"/>
    </ligand>
</feature>
<organism evidence="5 6">
    <name type="scientific">Lasiosphaeris hirsuta</name>
    <dbReference type="NCBI Taxonomy" id="260670"/>
    <lineage>
        <taxon>Eukaryota</taxon>
        <taxon>Fungi</taxon>
        <taxon>Dikarya</taxon>
        <taxon>Ascomycota</taxon>
        <taxon>Pezizomycotina</taxon>
        <taxon>Sordariomycetes</taxon>
        <taxon>Sordariomycetidae</taxon>
        <taxon>Sordariales</taxon>
        <taxon>Lasiosphaeriaceae</taxon>
        <taxon>Lasiosphaeris</taxon>
    </lineage>
</organism>
<dbReference type="SFLD" id="SFLDS00036">
    <property type="entry name" value="Aromatic_Prenyltransferase"/>
    <property type="match status" value="1"/>
</dbReference>
<feature type="binding site" evidence="3">
    <location>
        <position position="63"/>
    </location>
    <ligand>
        <name>L-tryptophan</name>
        <dbReference type="ChEBI" id="CHEBI:57912"/>
    </ligand>
</feature>
<sequence>FWWRATAASLASLLATCQYSAADQSTYLSWYRHFIVPALGPRPVAGVKPKFQPCPTFDGSACELSVNWRERGSGRTVRFTIEATGHEAGTQRDPFNQQETLRLLRGMASGMPDTDMNLGRFEHLVRCFFLSNEAAAALLPQLASDTPLSQAWVAFDLVEGKVLAKVYFMPILKCISTGISTNQLVYDAVRTCNDRYGGYDAAISVFDSYSRSFAVPSTRGDPPRIEMLAIDCIDSPESRIKMYLRTSVTSLARAKDAYTLGGRLSGDEVEHGLQALAELWPILFRLTVDDDIENAQVLPAGSYCGFAVEMKPGRPEPEMKMHVPVRKIRGTDAQLCSSLSTWFRRRGHREFAASYRSSLEEAFPSHDLDSTSGTHTFVSFAYTRKTGVYMTMYYSTKIYGTHGKD</sequence>
<evidence type="ECO:0000256" key="3">
    <source>
        <dbReference type="PIRSR" id="PIRSR000509-1"/>
    </source>
</evidence>
<comment type="similarity">
    <text evidence="1">Belongs to the tryptophan dimethylallyltransferase family.</text>
</comment>
<evidence type="ECO:0000256" key="4">
    <source>
        <dbReference type="SAM" id="SignalP"/>
    </source>
</evidence>
<keyword evidence="2" id="KW-0808">Transferase</keyword>
<feature type="binding site" evidence="3">
    <location>
        <position position="165"/>
    </location>
    <ligand>
        <name>dimethylallyl diphosphate</name>
        <dbReference type="ChEBI" id="CHEBI:57623"/>
    </ligand>
</feature>
<keyword evidence="4" id="KW-0732">Signal</keyword>
<dbReference type="PIRSF" id="PIRSF000509">
    <property type="entry name" value="Trp_DMAT"/>
    <property type="match status" value="1"/>
</dbReference>
<proteinExistence type="inferred from homology"/>
<reference evidence="5" key="1">
    <citation type="submission" date="2023-06" db="EMBL/GenBank/DDBJ databases">
        <title>Genome-scale phylogeny and comparative genomics of the fungal order Sordariales.</title>
        <authorList>
            <consortium name="Lawrence Berkeley National Laboratory"/>
            <person name="Hensen N."/>
            <person name="Bonometti L."/>
            <person name="Westerberg I."/>
            <person name="Brannstrom I.O."/>
            <person name="Guillou S."/>
            <person name="Cros-Aarteil S."/>
            <person name="Calhoun S."/>
            <person name="Haridas S."/>
            <person name="Kuo A."/>
            <person name="Mondo S."/>
            <person name="Pangilinan J."/>
            <person name="Riley R."/>
            <person name="Labutti K."/>
            <person name="Andreopoulos B."/>
            <person name="Lipzen A."/>
            <person name="Chen C."/>
            <person name="Yanf M."/>
            <person name="Daum C."/>
            <person name="Ng V."/>
            <person name="Clum A."/>
            <person name="Steindorff A."/>
            <person name="Ohm R."/>
            <person name="Martin F."/>
            <person name="Silar P."/>
            <person name="Natvig D."/>
            <person name="Lalanne C."/>
            <person name="Gautier V."/>
            <person name="Ament-Velasquez S.L."/>
            <person name="Kruys A."/>
            <person name="Hutchinson M.I."/>
            <person name="Powell A.J."/>
            <person name="Barry K."/>
            <person name="Miller A.N."/>
            <person name="Grigoriev I.V."/>
            <person name="Debuchy R."/>
            <person name="Gladieux P."/>
            <person name="Thoren M.H."/>
            <person name="Johannesson H."/>
        </authorList>
    </citation>
    <scope>NUCLEOTIDE SEQUENCE</scope>
    <source>
        <strain evidence="5">SMH4607-1</strain>
    </source>
</reference>
<protein>
    <submittedName>
        <fullName evidence="5">Aromatic prenyltransferase</fullName>
    </submittedName>
</protein>
<dbReference type="NCBIfam" id="TIGR03429">
    <property type="entry name" value="arom_pren_DMATS"/>
    <property type="match status" value="1"/>
</dbReference>
<evidence type="ECO:0000256" key="1">
    <source>
        <dbReference type="ARBA" id="ARBA00010209"/>
    </source>
</evidence>
<dbReference type="InterPro" id="IPR017795">
    <property type="entry name" value="ABBA_NscD-like"/>
</dbReference>
<comment type="caution">
    <text evidence="5">The sequence shown here is derived from an EMBL/GenBank/DDBJ whole genome shotgun (WGS) entry which is preliminary data.</text>
</comment>
<dbReference type="PANTHER" id="PTHR40627">
    <property type="entry name" value="INDOLE PRENYLTRANSFERASE TDIB-RELATED"/>
    <property type="match status" value="1"/>
</dbReference>
<dbReference type="CDD" id="cd13929">
    <property type="entry name" value="PT-DMATS_CymD"/>
    <property type="match status" value="1"/>
</dbReference>
<feature type="non-terminal residue" evidence="5">
    <location>
        <position position="1"/>
    </location>
</feature>
<name>A0AA39ZPH2_9PEZI</name>
<evidence type="ECO:0000256" key="2">
    <source>
        <dbReference type="ARBA" id="ARBA00022679"/>
    </source>
</evidence>
<dbReference type="InterPro" id="IPR033964">
    <property type="entry name" value="ABBA"/>
</dbReference>
<dbReference type="AlphaFoldDB" id="A0AA39ZPH2"/>
<dbReference type="InterPro" id="IPR012148">
    <property type="entry name" value="ABBA_DMATS-like"/>
</dbReference>
<feature type="binding site" evidence="3">
    <location>
        <position position="78"/>
    </location>
    <ligand>
        <name>dimethylallyl diphosphate</name>
        <dbReference type="ChEBI" id="CHEBI:57623"/>
    </ligand>
</feature>
<feature type="binding site" evidence="3">
    <location>
        <position position="241"/>
    </location>
    <ligand>
        <name>dimethylallyl diphosphate</name>
        <dbReference type="ChEBI" id="CHEBI:57623"/>
    </ligand>
</feature>
<keyword evidence="6" id="KW-1185">Reference proteome</keyword>
<feature type="binding site" evidence="3">
    <location>
        <position position="243"/>
    </location>
    <ligand>
        <name>dimethylallyl diphosphate</name>
        <dbReference type="ChEBI" id="CHEBI:57623"/>
    </ligand>
</feature>
<dbReference type="GO" id="GO:0009820">
    <property type="term" value="P:alkaloid metabolic process"/>
    <property type="evidence" value="ECO:0007669"/>
    <property type="project" value="InterPro"/>
</dbReference>
<feature type="signal peptide" evidence="4">
    <location>
        <begin position="1"/>
        <end position="22"/>
    </location>
</feature>
<evidence type="ECO:0000313" key="6">
    <source>
        <dbReference type="Proteomes" id="UP001172102"/>
    </source>
</evidence>
<feature type="non-terminal residue" evidence="5">
    <location>
        <position position="405"/>
    </location>
</feature>
<evidence type="ECO:0000313" key="5">
    <source>
        <dbReference type="EMBL" id="KAK0701276.1"/>
    </source>
</evidence>
<dbReference type="PANTHER" id="PTHR40627:SF3">
    <property type="entry name" value="PRENYLTRANSFERASE ASQH2-RELATED"/>
    <property type="match status" value="1"/>
</dbReference>
<accession>A0AA39ZPH2</accession>